<evidence type="ECO:0000313" key="2">
    <source>
        <dbReference type="EMBL" id="GIH41011.1"/>
    </source>
</evidence>
<keyword evidence="3" id="KW-1185">Reference proteome</keyword>
<feature type="compositionally biased region" description="Basic and acidic residues" evidence="1">
    <location>
        <begin position="352"/>
        <end position="363"/>
    </location>
</feature>
<organism evidence="2 3">
    <name type="scientific">Microbispora corallina</name>
    <dbReference type="NCBI Taxonomy" id="83302"/>
    <lineage>
        <taxon>Bacteria</taxon>
        <taxon>Bacillati</taxon>
        <taxon>Actinomycetota</taxon>
        <taxon>Actinomycetes</taxon>
        <taxon>Streptosporangiales</taxon>
        <taxon>Streptosporangiaceae</taxon>
        <taxon>Microbispora</taxon>
    </lineage>
</organism>
<sequence>MTPPTGTGDVELDPGRGMAWVDEHGAHLVDYASFHLEPSRVLGAAGAALEACAVQAKPGNVADRAWLLSALRRECGPGAVRGDGFRPGPGPGVPDDRAVRRAWSLVDPVGAETLRLLYRHELQLRDLAYVQALAVKEAARLVARTQDMVEILVSGLDGLARGRPLCPEIAALAGAVFPEGGPADFGAPRTALLTHIVTCVVCKRPINIRYTVPQILSRPPLAPLTSDARRRLVEAVTVAAPPAGASAHRPPTSFGLPLAAPVATDHDLPAPSARPPAAPAGTPAGPARPPVSAAQSPAPAGLVPGQVPSTPAGPVPGQVPPAAAAGPASPAVPPQTRRHPHAPLDRRRHPHAPVEPRPQRPETRPGAAPGGPALPRTDAPAGPVIPGPVTRGSVARDPAAPGPVTGGSATRGPVARGGGDEQRSAAQDTPLYDALLSQIQAREAARARSAVPSGAEQDDVPEDLLADAVEGRVAGAQVRIVRVLTRVGSLVRATALRIVIVVVAGAAGTVTGINLLAPATHGEDPARSLQTDVTTATVDAAAVPAAGTGPGPVDPSPQLVSAGGIGVPATLALDDFGRGRLTLTAGSGATLRWRITAPGLSVTPSSGTLKPGQTGVISVRALRVRYWCGVPAPVTAPLELHGPKGTATTTVRWRTC</sequence>
<protein>
    <submittedName>
        <fullName evidence="2">Uncharacterized protein</fullName>
    </submittedName>
</protein>
<feature type="compositionally biased region" description="Low complexity" evidence="1">
    <location>
        <begin position="279"/>
        <end position="300"/>
    </location>
</feature>
<dbReference type="RefSeq" id="WP_204058383.1">
    <property type="nucleotide sequence ID" value="NZ_BAAAGP010000010.1"/>
</dbReference>
<proteinExistence type="predicted"/>
<gene>
    <name evidence="2" type="ORF">Mco01_40110</name>
</gene>
<feature type="compositionally biased region" description="Basic residues" evidence="1">
    <location>
        <begin position="336"/>
        <end position="351"/>
    </location>
</feature>
<feature type="compositionally biased region" description="Low complexity" evidence="1">
    <location>
        <begin position="320"/>
        <end position="329"/>
    </location>
</feature>
<evidence type="ECO:0000256" key="1">
    <source>
        <dbReference type="SAM" id="MobiDB-lite"/>
    </source>
</evidence>
<name>A0ABQ4G1R7_9ACTN</name>
<evidence type="ECO:0000313" key="3">
    <source>
        <dbReference type="Proteomes" id="UP000603904"/>
    </source>
</evidence>
<feature type="region of interest" description="Disordered" evidence="1">
    <location>
        <begin position="243"/>
        <end position="427"/>
    </location>
</feature>
<accession>A0ABQ4G1R7</accession>
<reference evidence="2 3" key="1">
    <citation type="submission" date="2021-01" db="EMBL/GenBank/DDBJ databases">
        <title>Whole genome shotgun sequence of Microbispora corallina NBRC 16416.</title>
        <authorList>
            <person name="Komaki H."/>
            <person name="Tamura T."/>
        </authorList>
    </citation>
    <scope>NUCLEOTIDE SEQUENCE [LARGE SCALE GENOMIC DNA]</scope>
    <source>
        <strain evidence="2 3">NBRC 16416</strain>
    </source>
</reference>
<dbReference type="EMBL" id="BOOC01000018">
    <property type="protein sequence ID" value="GIH41011.1"/>
    <property type="molecule type" value="Genomic_DNA"/>
</dbReference>
<dbReference type="Proteomes" id="UP000603904">
    <property type="component" value="Unassembled WGS sequence"/>
</dbReference>
<comment type="caution">
    <text evidence="2">The sequence shown here is derived from an EMBL/GenBank/DDBJ whole genome shotgun (WGS) entry which is preliminary data.</text>
</comment>